<comment type="caution">
    <text evidence="1">The sequence shown here is derived from an EMBL/GenBank/DDBJ whole genome shotgun (WGS) entry which is preliminary data.</text>
</comment>
<protein>
    <recommendedName>
        <fullName evidence="3">DUF4304 domain-containing protein</fullName>
    </recommendedName>
</protein>
<dbReference type="RefSeq" id="WP_168150103.1">
    <property type="nucleotide sequence ID" value="NZ_JAAVXB010000023.1"/>
</dbReference>
<keyword evidence="2" id="KW-1185">Reference proteome</keyword>
<evidence type="ECO:0008006" key="3">
    <source>
        <dbReference type="Google" id="ProtNLM"/>
    </source>
</evidence>
<dbReference type="EMBL" id="JAAVXB010000023">
    <property type="protein sequence ID" value="NKF24795.1"/>
    <property type="molecule type" value="Genomic_DNA"/>
</dbReference>
<accession>A0A969WHJ6</accession>
<reference evidence="1" key="1">
    <citation type="submission" date="2020-03" db="EMBL/GenBank/DDBJ databases">
        <title>Solimonas marina sp. nov., isolated from deep seawater of the Pacific Ocean.</title>
        <authorList>
            <person name="Liu X."/>
            <person name="Lai Q."/>
            <person name="Sun F."/>
            <person name="Gai Y."/>
            <person name="Li G."/>
            <person name="Shao Z."/>
        </authorList>
    </citation>
    <scope>NUCLEOTIDE SEQUENCE</scope>
    <source>
        <strain evidence="1">C16B3</strain>
    </source>
</reference>
<evidence type="ECO:0000313" key="1">
    <source>
        <dbReference type="EMBL" id="NKF24795.1"/>
    </source>
</evidence>
<proteinExistence type="predicted"/>
<evidence type="ECO:0000313" key="2">
    <source>
        <dbReference type="Proteomes" id="UP000653472"/>
    </source>
</evidence>
<dbReference type="AlphaFoldDB" id="A0A969WHJ6"/>
<sequence length="223" mass="24987">MLAFGGLEGTVMAQDHNRVIDAEARQALKPLGLSRKGKSRVWHDDHGWWLIQVEFQPSAWSRGSYLNVGINWMLYEGSVGAFHVGSRVDVPFLSATGNDDFAGDARNLALRAKEEVTSLRAKFADLRSVVAHYSGLDRRSIWDEYFYGVFLGLSGDASRAKKAFEAVPTHRVQYGWERALSQRAAELSGIVSNRSAFEETIRGIVLRTRSIGVLPDWERDIVF</sequence>
<organism evidence="1 2">
    <name type="scientific">Solimonas marina</name>
    <dbReference type="NCBI Taxonomy" id="2714601"/>
    <lineage>
        <taxon>Bacteria</taxon>
        <taxon>Pseudomonadati</taxon>
        <taxon>Pseudomonadota</taxon>
        <taxon>Gammaproteobacteria</taxon>
        <taxon>Nevskiales</taxon>
        <taxon>Nevskiaceae</taxon>
        <taxon>Solimonas</taxon>
    </lineage>
</organism>
<gene>
    <name evidence="1" type="ORF">G7Y82_21015</name>
</gene>
<name>A0A969WHJ6_9GAMM</name>
<dbReference type="Proteomes" id="UP000653472">
    <property type="component" value="Unassembled WGS sequence"/>
</dbReference>